<organism evidence="1 2">
    <name type="scientific">Holotrichia oblita</name>
    <name type="common">Chafer beetle</name>
    <dbReference type="NCBI Taxonomy" id="644536"/>
    <lineage>
        <taxon>Eukaryota</taxon>
        <taxon>Metazoa</taxon>
        <taxon>Ecdysozoa</taxon>
        <taxon>Arthropoda</taxon>
        <taxon>Hexapoda</taxon>
        <taxon>Insecta</taxon>
        <taxon>Pterygota</taxon>
        <taxon>Neoptera</taxon>
        <taxon>Endopterygota</taxon>
        <taxon>Coleoptera</taxon>
        <taxon>Polyphaga</taxon>
        <taxon>Scarabaeiformia</taxon>
        <taxon>Scarabaeidae</taxon>
        <taxon>Melolonthinae</taxon>
        <taxon>Holotrichia</taxon>
    </lineage>
</organism>
<gene>
    <name evidence="1" type="ORF">MML48_8g00019288</name>
</gene>
<name>A0ACB9SMV5_HOLOL</name>
<comment type="caution">
    <text evidence="1">The sequence shown here is derived from an EMBL/GenBank/DDBJ whole genome shotgun (WGS) entry which is preliminary data.</text>
</comment>
<sequence length="402" mass="43915">MHLASEVSSTTGQYERNYGNLTAEMLAERTLDGLLAEHPGELVRTGSPHVVCTVLPPHWRSNKTLPVAFKVVALGEVGDGTVVTVKAGNDENYCAELRNCTAIMKNQIAKFNDLRFVGRSGRGLAHHLGLPSHHPDWALLSGRHPYPPGPFIPHHHPHFAHHMFAALDRPLNTSPRLGNEPTSSSLGPISINCNAHSTTSPKSSPNQVGLLTTASGPLSPPEDDISVTASPTPSPQPSSAFPGLTAPPMQNNNLFNNALAASLFLNTPLIPPTSQWLYSHFYPQEWSWMHLKHHSLLPARSTSPQEPVQNPDSSGSKVDTPDTNESISADTTKEEESDDKKDVGTKDEDKKENVKDEGINLTVYRGRKAAVTLVKQRDEVSSSDIKTYRNASARHSDVWRPY</sequence>
<proteinExistence type="predicted"/>
<protein>
    <submittedName>
        <fullName evidence="1">Runt related</fullName>
    </submittedName>
</protein>
<accession>A0ACB9SMV5</accession>
<dbReference type="EMBL" id="CM043022">
    <property type="protein sequence ID" value="KAI4456462.1"/>
    <property type="molecule type" value="Genomic_DNA"/>
</dbReference>
<dbReference type="Proteomes" id="UP001056778">
    <property type="component" value="Chromosome 8"/>
</dbReference>
<evidence type="ECO:0000313" key="1">
    <source>
        <dbReference type="EMBL" id="KAI4456462.1"/>
    </source>
</evidence>
<reference evidence="1" key="1">
    <citation type="submission" date="2022-04" db="EMBL/GenBank/DDBJ databases">
        <title>Chromosome-scale genome assembly of Holotrichia oblita Faldermann.</title>
        <authorList>
            <person name="Rongchong L."/>
        </authorList>
    </citation>
    <scope>NUCLEOTIDE SEQUENCE</scope>
    <source>
        <strain evidence="1">81SQS9</strain>
    </source>
</reference>
<evidence type="ECO:0000313" key="2">
    <source>
        <dbReference type="Proteomes" id="UP001056778"/>
    </source>
</evidence>
<keyword evidence="2" id="KW-1185">Reference proteome</keyword>